<accession>W4LI22</accession>
<evidence type="ECO:0000313" key="1">
    <source>
        <dbReference type="EMBL" id="ETW97564.1"/>
    </source>
</evidence>
<reference evidence="1 2" key="1">
    <citation type="journal article" date="2014" name="Nature">
        <title>An environmental bacterial taxon with a large and distinct metabolic repertoire.</title>
        <authorList>
            <person name="Wilson M.C."/>
            <person name="Mori T."/>
            <person name="Ruckert C."/>
            <person name="Uria A.R."/>
            <person name="Helf M.J."/>
            <person name="Takada K."/>
            <person name="Gernert C."/>
            <person name="Steffens U.A."/>
            <person name="Heycke N."/>
            <person name="Schmitt S."/>
            <person name="Rinke C."/>
            <person name="Helfrich E.J."/>
            <person name="Brachmann A.O."/>
            <person name="Gurgui C."/>
            <person name="Wakimoto T."/>
            <person name="Kracht M."/>
            <person name="Crusemann M."/>
            <person name="Hentschel U."/>
            <person name="Abe I."/>
            <person name="Matsunaga S."/>
            <person name="Kalinowski J."/>
            <person name="Takeyama H."/>
            <person name="Piel J."/>
        </authorList>
    </citation>
    <scope>NUCLEOTIDE SEQUENCE [LARGE SCALE GENOMIC DNA]</scope>
    <source>
        <strain evidence="2">TSY1</strain>
    </source>
</reference>
<dbReference type="AlphaFoldDB" id="W4LI22"/>
<evidence type="ECO:0000313" key="2">
    <source>
        <dbReference type="Proteomes" id="UP000019141"/>
    </source>
</evidence>
<keyword evidence="2" id="KW-1185">Reference proteome</keyword>
<comment type="caution">
    <text evidence="1">The sequence shown here is derived from an EMBL/GenBank/DDBJ whole genome shotgun (WGS) entry which is preliminary data.</text>
</comment>
<organism evidence="1 2">
    <name type="scientific">Entotheonella factor</name>
    <dbReference type="NCBI Taxonomy" id="1429438"/>
    <lineage>
        <taxon>Bacteria</taxon>
        <taxon>Pseudomonadati</taxon>
        <taxon>Nitrospinota/Tectimicrobiota group</taxon>
        <taxon>Candidatus Tectimicrobiota</taxon>
        <taxon>Candidatus Entotheonellia</taxon>
        <taxon>Candidatus Entotheonellales</taxon>
        <taxon>Candidatus Entotheonellaceae</taxon>
        <taxon>Candidatus Entotheonella</taxon>
    </lineage>
</organism>
<protein>
    <recommendedName>
        <fullName evidence="3">HEPN domain-containing protein</fullName>
    </recommendedName>
</protein>
<dbReference type="HOGENOM" id="CLU_2732486_0_0_7"/>
<dbReference type="EMBL" id="AZHW01000649">
    <property type="protein sequence ID" value="ETW97564.1"/>
    <property type="molecule type" value="Genomic_DNA"/>
</dbReference>
<proteinExistence type="predicted"/>
<sequence length="71" mass="7698">MKENPDLVKLLEAVIEGLAVIHGWAEFALLSPQSPLVQEQALKAIKLTACQLARLIQHYPGSCDADGEPMS</sequence>
<evidence type="ECO:0008006" key="3">
    <source>
        <dbReference type="Google" id="ProtNLM"/>
    </source>
</evidence>
<dbReference type="Proteomes" id="UP000019141">
    <property type="component" value="Unassembled WGS sequence"/>
</dbReference>
<gene>
    <name evidence="1" type="ORF">ETSY1_22175</name>
</gene>
<name>W4LI22_ENTF1</name>